<dbReference type="Gene3D" id="2.70.150.10">
    <property type="entry name" value="Calcium-transporting ATPase, cytoplasmic transduction domain A"/>
    <property type="match status" value="1"/>
</dbReference>
<dbReference type="GO" id="GO:0016020">
    <property type="term" value="C:membrane"/>
    <property type="evidence" value="ECO:0007669"/>
    <property type="project" value="UniProtKB-SubCell"/>
</dbReference>
<dbReference type="InterPro" id="IPR023299">
    <property type="entry name" value="ATPase_P-typ_cyto_dom_N"/>
</dbReference>
<accession>A0A6A6UKW4</accession>
<dbReference type="Pfam" id="PF00403">
    <property type="entry name" value="HMA"/>
    <property type="match status" value="1"/>
</dbReference>
<organism evidence="12 13">
    <name type="scientific">Microthyrium microscopicum</name>
    <dbReference type="NCBI Taxonomy" id="703497"/>
    <lineage>
        <taxon>Eukaryota</taxon>
        <taxon>Fungi</taxon>
        <taxon>Dikarya</taxon>
        <taxon>Ascomycota</taxon>
        <taxon>Pezizomycotina</taxon>
        <taxon>Dothideomycetes</taxon>
        <taxon>Dothideomycetes incertae sedis</taxon>
        <taxon>Microthyriales</taxon>
        <taxon>Microthyriaceae</taxon>
        <taxon>Microthyrium</taxon>
    </lineage>
</organism>
<dbReference type="NCBIfam" id="TIGR01525">
    <property type="entry name" value="ATPase-IB_hvy"/>
    <property type="match status" value="1"/>
</dbReference>
<dbReference type="Gene3D" id="3.40.50.1000">
    <property type="entry name" value="HAD superfamily/HAD-like"/>
    <property type="match status" value="1"/>
</dbReference>
<dbReference type="Proteomes" id="UP000799302">
    <property type="component" value="Unassembled WGS sequence"/>
</dbReference>
<dbReference type="SUPFAM" id="SSF55008">
    <property type="entry name" value="HMA, heavy metal-associated domain"/>
    <property type="match status" value="1"/>
</dbReference>
<dbReference type="Pfam" id="PF24534">
    <property type="entry name" value="HMA_PCA1"/>
    <property type="match status" value="1"/>
</dbReference>
<feature type="domain" description="PCA1 HMA heavy metal-associated" evidence="11">
    <location>
        <begin position="407"/>
        <end position="469"/>
    </location>
</feature>
<dbReference type="InterPro" id="IPR036163">
    <property type="entry name" value="HMA_dom_sf"/>
</dbReference>
<dbReference type="SUPFAM" id="SSF81665">
    <property type="entry name" value="Calcium ATPase, transmembrane domain M"/>
    <property type="match status" value="1"/>
</dbReference>
<dbReference type="PRINTS" id="PR00943">
    <property type="entry name" value="CUATPASE"/>
</dbReference>
<dbReference type="FunFam" id="2.70.150.10:FF:000002">
    <property type="entry name" value="Copper-transporting ATPase 1, putative"/>
    <property type="match status" value="1"/>
</dbReference>
<dbReference type="NCBIfam" id="TIGR01494">
    <property type="entry name" value="ATPase_P-type"/>
    <property type="match status" value="1"/>
</dbReference>
<dbReference type="SFLD" id="SFLDF00027">
    <property type="entry name" value="p-type_atpase"/>
    <property type="match status" value="1"/>
</dbReference>
<feature type="transmembrane region" description="Helical" evidence="7">
    <location>
        <begin position="735"/>
        <end position="756"/>
    </location>
</feature>
<dbReference type="GO" id="GO:0019829">
    <property type="term" value="F:ATPase-coupled monoatomic cation transmembrane transporter activity"/>
    <property type="evidence" value="ECO:0007669"/>
    <property type="project" value="InterPro"/>
</dbReference>
<dbReference type="InterPro" id="IPR023298">
    <property type="entry name" value="ATPase_P-typ_TM_dom_sf"/>
</dbReference>
<feature type="transmembrane region" description="Helical" evidence="7">
    <location>
        <begin position="512"/>
        <end position="531"/>
    </location>
</feature>
<proteinExistence type="inferred from homology"/>
<dbReference type="InterPro" id="IPR001757">
    <property type="entry name" value="P_typ_ATPase"/>
</dbReference>
<dbReference type="PANTHER" id="PTHR46594">
    <property type="entry name" value="P-TYPE CATION-TRANSPORTING ATPASE"/>
    <property type="match status" value="1"/>
</dbReference>
<dbReference type="Gene3D" id="3.30.70.100">
    <property type="match status" value="1"/>
</dbReference>
<dbReference type="SUPFAM" id="SSF81653">
    <property type="entry name" value="Calcium ATPase, transduction domain A"/>
    <property type="match status" value="1"/>
</dbReference>
<name>A0A6A6UKW4_9PEZI</name>
<dbReference type="AlphaFoldDB" id="A0A6A6UKW4"/>
<gene>
    <name evidence="12" type="ORF">BT63DRAFT_450944</name>
</gene>
<keyword evidence="3 7" id="KW-0479">Metal-binding</keyword>
<dbReference type="CDD" id="cd00371">
    <property type="entry name" value="HMA"/>
    <property type="match status" value="1"/>
</dbReference>
<dbReference type="SFLD" id="SFLDS00003">
    <property type="entry name" value="Haloacid_Dehalogenase"/>
    <property type="match status" value="1"/>
</dbReference>
<dbReference type="GO" id="GO:0046872">
    <property type="term" value="F:metal ion binding"/>
    <property type="evidence" value="ECO:0007669"/>
    <property type="project" value="UniProtKB-KW"/>
</dbReference>
<dbReference type="InterPro" id="IPR056236">
    <property type="entry name" value="HMA_PCA1"/>
</dbReference>
<dbReference type="InterPro" id="IPR018303">
    <property type="entry name" value="ATPase_P-typ_P_site"/>
</dbReference>
<dbReference type="SUPFAM" id="SSF56784">
    <property type="entry name" value="HAD-like"/>
    <property type="match status" value="1"/>
</dbReference>
<dbReference type="Pfam" id="PF00122">
    <property type="entry name" value="E1-E2_ATPase"/>
    <property type="match status" value="1"/>
</dbReference>
<dbReference type="PRINTS" id="PR00119">
    <property type="entry name" value="CATATPASE"/>
</dbReference>
<evidence type="ECO:0000259" key="10">
    <source>
        <dbReference type="Pfam" id="PF00403"/>
    </source>
</evidence>
<evidence type="ECO:0000256" key="5">
    <source>
        <dbReference type="ARBA" id="ARBA00022989"/>
    </source>
</evidence>
<reference evidence="12" key="1">
    <citation type="journal article" date="2020" name="Stud. Mycol.">
        <title>101 Dothideomycetes genomes: a test case for predicting lifestyles and emergence of pathogens.</title>
        <authorList>
            <person name="Haridas S."/>
            <person name="Albert R."/>
            <person name="Binder M."/>
            <person name="Bloem J."/>
            <person name="Labutti K."/>
            <person name="Salamov A."/>
            <person name="Andreopoulos B."/>
            <person name="Baker S."/>
            <person name="Barry K."/>
            <person name="Bills G."/>
            <person name="Bluhm B."/>
            <person name="Cannon C."/>
            <person name="Castanera R."/>
            <person name="Culley D."/>
            <person name="Daum C."/>
            <person name="Ezra D."/>
            <person name="Gonzalez J."/>
            <person name="Henrissat B."/>
            <person name="Kuo A."/>
            <person name="Liang C."/>
            <person name="Lipzen A."/>
            <person name="Lutzoni F."/>
            <person name="Magnuson J."/>
            <person name="Mondo S."/>
            <person name="Nolan M."/>
            <person name="Ohm R."/>
            <person name="Pangilinan J."/>
            <person name="Park H.-J."/>
            <person name="Ramirez L."/>
            <person name="Alfaro M."/>
            <person name="Sun H."/>
            <person name="Tritt A."/>
            <person name="Yoshinaga Y."/>
            <person name="Zwiers L.-H."/>
            <person name="Turgeon B."/>
            <person name="Goodwin S."/>
            <person name="Spatafora J."/>
            <person name="Crous P."/>
            <person name="Grigoriev I."/>
        </authorList>
    </citation>
    <scope>NUCLEOTIDE SEQUENCE</scope>
    <source>
        <strain evidence="12">CBS 115976</strain>
    </source>
</reference>
<keyword evidence="13" id="KW-1185">Reference proteome</keyword>
<dbReference type="GO" id="GO:0030003">
    <property type="term" value="P:intracellular monoatomic cation homeostasis"/>
    <property type="evidence" value="ECO:0007669"/>
    <property type="project" value="UniProtKB-ARBA"/>
</dbReference>
<feature type="transmembrane region" description="Helical" evidence="7">
    <location>
        <begin position="1105"/>
        <end position="1124"/>
    </location>
</feature>
<evidence type="ECO:0000259" key="9">
    <source>
        <dbReference type="Pfam" id="PF00122"/>
    </source>
</evidence>
<dbReference type="GO" id="GO:0005524">
    <property type="term" value="F:ATP binding"/>
    <property type="evidence" value="ECO:0007669"/>
    <property type="project" value="UniProtKB-UniRule"/>
</dbReference>
<feature type="transmembrane region" description="Helical" evidence="7">
    <location>
        <begin position="552"/>
        <end position="574"/>
    </location>
</feature>
<dbReference type="EMBL" id="MU004231">
    <property type="protein sequence ID" value="KAF2672915.1"/>
    <property type="molecule type" value="Genomic_DNA"/>
</dbReference>
<evidence type="ECO:0000313" key="12">
    <source>
        <dbReference type="EMBL" id="KAF2672915.1"/>
    </source>
</evidence>
<evidence type="ECO:0000256" key="1">
    <source>
        <dbReference type="ARBA" id="ARBA00004370"/>
    </source>
</evidence>
<dbReference type="InterPro" id="IPR027256">
    <property type="entry name" value="P-typ_ATPase_IB"/>
</dbReference>
<evidence type="ECO:0000313" key="13">
    <source>
        <dbReference type="Proteomes" id="UP000799302"/>
    </source>
</evidence>
<feature type="transmembrane region" description="Helical" evidence="7">
    <location>
        <begin position="1078"/>
        <end position="1099"/>
    </location>
</feature>
<dbReference type="InterPro" id="IPR008250">
    <property type="entry name" value="ATPase_P-typ_transduc_dom_A_sf"/>
</dbReference>
<protein>
    <submittedName>
        <fullName evidence="12">Heavy metal translocatin</fullName>
    </submittedName>
</protein>
<feature type="region of interest" description="Disordered" evidence="8">
    <location>
        <begin position="266"/>
        <end position="292"/>
    </location>
</feature>
<feature type="domain" description="P-type ATPase A" evidence="9">
    <location>
        <begin position="619"/>
        <end position="718"/>
    </location>
</feature>
<dbReference type="InterPro" id="IPR036412">
    <property type="entry name" value="HAD-like_sf"/>
</dbReference>
<keyword evidence="7" id="KW-0547">Nucleotide-binding</keyword>
<dbReference type="Pfam" id="PF00702">
    <property type="entry name" value="Hydrolase"/>
    <property type="match status" value="1"/>
</dbReference>
<feature type="domain" description="HMA" evidence="10">
    <location>
        <begin position="339"/>
        <end position="381"/>
    </location>
</feature>
<evidence type="ECO:0000256" key="3">
    <source>
        <dbReference type="ARBA" id="ARBA00022723"/>
    </source>
</evidence>
<dbReference type="GO" id="GO:0016887">
    <property type="term" value="F:ATP hydrolysis activity"/>
    <property type="evidence" value="ECO:0007669"/>
    <property type="project" value="InterPro"/>
</dbReference>
<evidence type="ECO:0000256" key="4">
    <source>
        <dbReference type="ARBA" id="ARBA00022967"/>
    </source>
</evidence>
<feature type="transmembrane region" description="Helical" evidence="7">
    <location>
        <begin position="776"/>
        <end position="803"/>
    </location>
</feature>
<keyword evidence="6 7" id="KW-0472">Membrane</keyword>
<evidence type="ECO:0000259" key="11">
    <source>
        <dbReference type="Pfam" id="PF24534"/>
    </source>
</evidence>
<dbReference type="Gene3D" id="3.40.1110.10">
    <property type="entry name" value="Calcium-transporting ATPase, cytoplasmic domain N"/>
    <property type="match status" value="1"/>
</dbReference>
<comment type="similarity">
    <text evidence="7">Belongs to the cation transport ATPase (P-type) (TC 3.A.3) family. Type IB subfamily.</text>
</comment>
<comment type="subcellular location">
    <subcellularLocation>
        <location evidence="1 7">Membrane</location>
    </subcellularLocation>
</comment>
<dbReference type="InterPro" id="IPR006121">
    <property type="entry name" value="HMA_dom"/>
</dbReference>
<dbReference type="SFLD" id="SFLDG00002">
    <property type="entry name" value="C1.7:_P-type_atpase_like"/>
    <property type="match status" value="1"/>
</dbReference>
<dbReference type="InterPro" id="IPR059000">
    <property type="entry name" value="ATPase_P-type_domA"/>
</dbReference>
<keyword evidence="5 7" id="KW-1133">Transmembrane helix</keyword>
<sequence length="1136" mass="121105">MDPTNQCTSGCHENVEQFMVRPAGVVLTGNEAEGCASGCCAGSAIQVPAIRGNHTITSAQCSSEDCNDSLSMAVPAPVKEELVTDGCTGVWCTEKPVSVAVEESQADNCDNGCCGTTNEAPIEACKDDYSGGVKPEEAQESKECKDACYSPTKVPTVSANNCCDSKPTPCCNEDCVERLVVRECDTECIERGAKGYKRKTPSSTSSDKDAKCCPNGITARRFYRELLRSLGCLCGTAKARGGKTCCNIASRTAPVAQESIRPACTKNQNDRLHRSSRDKFPHSSRKADTCGGDGDDDCCTTKPHAPSMKEKLPELAVQGVSGFTPSNLEDGVAENEHVVLSVSGMTCVGCETKLQRSLATINAVQNLKTSLLLCRAEFDLDRRYETVDSIIHQLQRITEFKYEELRQDGSEIEVWPPNVKGFVQQDLPVGVISLQAVDKTTVRILYNPSIVGARDLVEQEFGIPLTIAPIKRDPNLAAGSKHVRHVGLMTLLSAVLTIPVLVLAWAPIREQPIVYGGVSLALATLVQFVVAGPFYPTALKSLVFARMIEMDLLIVISTSAAYVFSVVAFGYMAAGKPLATGEFFETSTLLVTLIMVGRWISALARQKAVESVSVRSLQTHTAVLVGAEDESTREIDTRLLQYGDIFRVAPESRIPTDGTVIAGVSEIDESMITGESLPVDKRPGKVVIAGSVNGSGVLTVQLSRLPGNNTISTIANMVDEAKLSKPKIQDVADKVASLFVPTAIALALLVFIIWIPVGLKVRQYASSRAVTEALTYAITVIIVSCPCAIGLAVPMVIVVAGGVAARHGCIFKTATTIEIARKTSHVVFDKTGTLTQGQLSVAAEKCFGDEQSVAAAVYALVSQVKHPVSLAVKNNLESKIASKQKASDVTSHTGKGVEGTISGKVVKAGNSRWLGFDDHPAVKNFLAQGYTTLCTTIDGELVAIFGLQDSLRSDARKTVAELQRRSIKVSIVSGDDEGPVSIVARQLGITSFRSKCSPADKLKFVKDLTDTGKITIFCGDGTNDAVALAQATIGVHMNEGTDVAQSAADAVLVRSSLIDIITLIDLSKASMLRIAINFGWSFIYNILAILLASGALVNVRIPPKFAGLGELVSVLPVIAIAMQLRWAKFSNTPTTG</sequence>
<dbReference type="PROSITE" id="PS00154">
    <property type="entry name" value="ATPASE_E1_E2"/>
    <property type="match status" value="1"/>
</dbReference>
<keyword evidence="2 7" id="KW-0812">Transmembrane</keyword>
<keyword evidence="4" id="KW-1278">Translocase</keyword>
<dbReference type="OrthoDB" id="432719at2759"/>
<evidence type="ECO:0000256" key="8">
    <source>
        <dbReference type="SAM" id="MobiDB-lite"/>
    </source>
</evidence>
<evidence type="ECO:0000256" key="6">
    <source>
        <dbReference type="ARBA" id="ARBA00023136"/>
    </source>
</evidence>
<keyword evidence="7" id="KW-0067">ATP-binding</keyword>
<feature type="compositionally biased region" description="Basic and acidic residues" evidence="8">
    <location>
        <begin position="268"/>
        <end position="288"/>
    </location>
</feature>
<dbReference type="NCBIfam" id="TIGR01511">
    <property type="entry name" value="ATPase-IB1_Cu"/>
    <property type="match status" value="1"/>
</dbReference>
<dbReference type="PANTHER" id="PTHR46594:SF4">
    <property type="entry name" value="P-TYPE CATION-TRANSPORTING ATPASE"/>
    <property type="match status" value="1"/>
</dbReference>
<dbReference type="InterPro" id="IPR023214">
    <property type="entry name" value="HAD_sf"/>
</dbReference>
<evidence type="ECO:0000256" key="7">
    <source>
        <dbReference type="RuleBase" id="RU362081"/>
    </source>
</evidence>
<evidence type="ECO:0000256" key="2">
    <source>
        <dbReference type="ARBA" id="ARBA00022692"/>
    </source>
</evidence>
<dbReference type="InterPro" id="IPR044492">
    <property type="entry name" value="P_typ_ATPase_HD_dom"/>
</dbReference>
<feature type="transmembrane region" description="Helical" evidence="7">
    <location>
        <begin position="486"/>
        <end position="506"/>
    </location>
</feature>